<evidence type="ECO:0000256" key="4">
    <source>
        <dbReference type="ARBA" id="ARBA00023180"/>
    </source>
</evidence>
<evidence type="ECO:0000256" key="7">
    <source>
        <dbReference type="SAM" id="Phobius"/>
    </source>
</evidence>
<name>R7VHR3_CAPTE</name>
<keyword evidence="7" id="KW-0812">Transmembrane</keyword>
<feature type="region of interest" description="Disordered" evidence="6">
    <location>
        <begin position="700"/>
        <end position="741"/>
    </location>
</feature>
<evidence type="ECO:0000313" key="10">
    <source>
        <dbReference type="EMBL" id="ELU18154.1"/>
    </source>
</evidence>
<evidence type="ECO:0000256" key="6">
    <source>
        <dbReference type="SAM" id="MobiDB-lite"/>
    </source>
</evidence>
<reference evidence="11" key="3">
    <citation type="submission" date="2015-06" db="UniProtKB">
        <authorList>
            <consortium name="EnsemblMetazoa"/>
        </authorList>
    </citation>
    <scope>IDENTIFICATION</scope>
</reference>
<evidence type="ECO:0000259" key="9">
    <source>
        <dbReference type="PROSITE" id="PS50835"/>
    </source>
</evidence>
<dbReference type="InterPro" id="IPR013162">
    <property type="entry name" value="CD80_C2-set"/>
</dbReference>
<dbReference type="EnsemblMetazoa" id="CapteT184834">
    <property type="protein sequence ID" value="CapteP184834"/>
    <property type="gene ID" value="CapteG184834"/>
</dbReference>
<feature type="signal peptide" evidence="8">
    <location>
        <begin position="1"/>
        <end position="17"/>
    </location>
</feature>
<dbReference type="FunCoup" id="R7VHR3">
    <property type="interactions" value="122"/>
</dbReference>
<dbReference type="SMART" id="SM00409">
    <property type="entry name" value="IG"/>
    <property type="match status" value="5"/>
</dbReference>
<dbReference type="InterPro" id="IPR003598">
    <property type="entry name" value="Ig_sub2"/>
</dbReference>
<dbReference type="GO" id="GO:0050839">
    <property type="term" value="F:cell adhesion molecule binding"/>
    <property type="evidence" value="ECO:0007669"/>
    <property type="project" value="TreeGrafter"/>
</dbReference>
<feature type="domain" description="Ig-like" evidence="9">
    <location>
        <begin position="312"/>
        <end position="386"/>
    </location>
</feature>
<dbReference type="Pfam" id="PF13927">
    <property type="entry name" value="Ig_3"/>
    <property type="match status" value="2"/>
</dbReference>
<feature type="transmembrane region" description="Helical" evidence="7">
    <location>
        <begin position="519"/>
        <end position="543"/>
    </location>
</feature>
<dbReference type="InterPro" id="IPR036179">
    <property type="entry name" value="Ig-like_dom_sf"/>
</dbReference>
<comment type="subcellular location">
    <subcellularLocation>
        <location evidence="1">Membrane</location>
        <topology evidence="1">Single-pass type I membrane protein</topology>
    </subcellularLocation>
</comment>
<evidence type="ECO:0000256" key="5">
    <source>
        <dbReference type="ARBA" id="ARBA00023319"/>
    </source>
</evidence>
<feature type="domain" description="Ig-like" evidence="9">
    <location>
        <begin position="122"/>
        <end position="207"/>
    </location>
</feature>
<dbReference type="Pfam" id="PF07679">
    <property type="entry name" value="I-set"/>
    <property type="match status" value="1"/>
</dbReference>
<dbReference type="InterPro" id="IPR007110">
    <property type="entry name" value="Ig-like_dom"/>
</dbReference>
<dbReference type="OMA" id="TNFTCQA"/>
<dbReference type="EMBL" id="KB292092">
    <property type="protein sequence ID" value="ELU18154.1"/>
    <property type="molecule type" value="Genomic_DNA"/>
</dbReference>
<feature type="domain" description="Ig-like" evidence="9">
    <location>
        <begin position="4"/>
        <end position="117"/>
    </location>
</feature>
<dbReference type="PANTHER" id="PTHR11640:SF31">
    <property type="entry name" value="IRREGULAR CHIASM C-ROUGHEST PROTEIN-RELATED"/>
    <property type="match status" value="1"/>
</dbReference>
<keyword evidence="8" id="KW-0732">Signal</keyword>
<dbReference type="STRING" id="283909.R7VHR3"/>
<dbReference type="InterPro" id="IPR003599">
    <property type="entry name" value="Ig_sub"/>
</dbReference>
<proteinExistence type="predicted"/>
<reference evidence="12" key="1">
    <citation type="submission" date="2012-12" db="EMBL/GenBank/DDBJ databases">
        <authorList>
            <person name="Hellsten U."/>
            <person name="Grimwood J."/>
            <person name="Chapman J.A."/>
            <person name="Shapiro H."/>
            <person name="Aerts A."/>
            <person name="Otillar R.P."/>
            <person name="Terry A.Y."/>
            <person name="Boore J.L."/>
            <person name="Simakov O."/>
            <person name="Marletaz F."/>
            <person name="Cho S.-J."/>
            <person name="Edsinger-Gonzales E."/>
            <person name="Havlak P."/>
            <person name="Kuo D.-H."/>
            <person name="Larsson T."/>
            <person name="Lv J."/>
            <person name="Arendt D."/>
            <person name="Savage R."/>
            <person name="Osoegawa K."/>
            <person name="de Jong P."/>
            <person name="Lindberg D.R."/>
            <person name="Seaver E.C."/>
            <person name="Weisblat D.A."/>
            <person name="Putnam N.H."/>
            <person name="Grigoriev I.V."/>
            <person name="Rokhsar D.S."/>
        </authorList>
    </citation>
    <scope>NUCLEOTIDE SEQUENCE</scope>
    <source>
        <strain evidence="12">I ESC-2004</strain>
    </source>
</reference>
<accession>R7VHR3</accession>
<dbReference type="SMART" id="SM00408">
    <property type="entry name" value="IGc2"/>
    <property type="match status" value="3"/>
</dbReference>
<dbReference type="HOGENOM" id="CLU_013520_2_1_1"/>
<dbReference type="PROSITE" id="PS50835">
    <property type="entry name" value="IG_LIKE"/>
    <property type="match status" value="5"/>
</dbReference>
<organism evidence="10">
    <name type="scientific">Capitella teleta</name>
    <name type="common">Polychaete worm</name>
    <dbReference type="NCBI Taxonomy" id="283909"/>
    <lineage>
        <taxon>Eukaryota</taxon>
        <taxon>Metazoa</taxon>
        <taxon>Spiralia</taxon>
        <taxon>Lophotrochozoa</taxon>
        <taxon>Annelida</taxon>
        <taxon>Polychaeta</taxon>
        <taxon>Sedentaria</taxon>
        <taxon>Scolecida</taxon>
        <taxon>Capitellidae</taxon>
        <taxon>Capitella</taxon>
    </lineage>
</organism>
<protein>
    <recommendedName>
        <fullName evidence="9">Ig-like domain-containing protein</fullName>
    </recommendedName>
</protein>
<dbReference type="GO" id="GO:0005886">
    <property type="term" value="C:plasma membrane"/>
    <property type="evidence" value="ECO:0007669"/>
    <property type="project" value="TreeGrafter"/>
</dbReference>
<keyword evidence="12" id="KW-1185">Reference proteome</keyword>
<keyword evidence="2 7" id="KW-0472">Membrane</keyword>
<evidence type="ECO:0000313" key="11">
    <source>
        <dbReference type="EnsemblMetazoa" id="CapteP184834"/>
    </source>
</evidence>
<dbReference type="InterPro" id="IPR013098">
    <property type="entry name" value="Ig_I-set"/>
</dbReference>
<evidence type="ECO:0000256" key="2">
    <source>
        <dbReference type="ARBA" id="ARBA00023136"/>
    </source>
</evidence>
<feature type="domain" description="Ig-like" evidence="9">
    <location>
        <begin position="397"/>
        <end position="494"/>
    </location>
</feature>
<dbReference type="Proteomes" id="UP000014760">
    <property type="component" value="Unassembled WGS sequence"/>
</dbReference>
<dbReference type="OrthoDB" id="6282449at2759"/>
<dbReference type="GO" id="GO:0098609">
    <property type="term" value="P:cell-cell adhesion"/>
    <property type="evidence" value="ECO:0007669"/>
    <property type="project" value="TreeGrafter"/>
</dbReference>
<feature type="domain" description="Ig-like" evidence="9">
    <location>
        <begin position="226"/>
        <end position="307"/>
    </location>
</feature>
<dbReference type="CDD" id="cd12087">
    <property type="entry name" value="TM_EGFR-like"/>
    <property type="match status" value="1"/>
</dbReference>
<dbReference type="AlphaFoldDB" id="R7VHR3"/>
<dbReference type="PANTHER" id="PTHR11640">
    <property type="entry name" value="NEPHRIN"/>
    <property type="match status" value="1"/>
</dbReference>
<dbReference type="InterPro" id="IPR051275">
    <property type="entry name" value="Cell_adhesion_signaling"/>
</dbReference>
<dbReference type="Pfam" id="PF08205">
    <property type="entry name" value="C2-set_2"/>
    <property type="match status" value="1"/>
</dbReference>
<keyword evidence="7" id="KW-1133">Transmembrane helix</keyword>
<dbReference type="GO" id="GO:0005911">
    <property type="term" value="C:cell-cell junction"/>
    <property type="evidence" value="ECO:0007669"/>
    <property type="project" value="TreeGrafter"/>
</dbReference>
<evidence type="ECO:0000256" key="8">
    <source>
        <dbReference type="SAM" id="SignalP"/>
    </source>
</evidence>
<gene>
    <name evidence="10" type="ORF">CAPTEDRAFT_184834</name>
</gene>
<evidence type="ECO:0000256" key="1">
    <source>
        <dbReference type="ARBA" id="ARBA00004479"/>
    </source>
</evidence>
<feature type="chain" id="PRO_5008789060" description="Ig-like domain-containing protein" evidence="8">
    <location>
        <begin position="18"/>
        <end position="741"/>
    </location>
</feature>
<dbReference type="Gene3D" id="2.60.40.10">
    <property type="entry name" value="Immunoglobulins"/>
    <property type="match status" value="5"/>
</dbReference>
<keyword evidence="3" id="KW-1015">Disulfide bond</keyword>
<keyword evidence="5" id="KW-0393">Immunoglobulin domain</keyword>
<dbReference type="InterPro" id="IPR013783">
    <property type="entry name" value="Ig-like_fold"/>
</dbReference>
<keyword evidence="4" id="KW-0325">Glycoprotein</keyword>
<dbReference type="EMBL" id="AMQN01003864">
    <property type="status" value="NOT_ANNOTATED_CDS"/>
    <property type="molecule type" value="Genomic_DNA"/>
</dbReference>
<evidence type="ECO:0000256" key="3">
    <source>
        <dbReference type="ARBA" id="ARBA00023157"/>
    </source>
</evidence>
<dbReference type="SUPFAM" id="SSF48726">
    <property type="entry name" value="Immunoglobulin"/>
    <property type="match status" value="5"/>
</dbReference>
<reference evidence="10 12" key="2">
    <citation type="journal article" date="2013" name="Nature">
        <title>Insights into bilaterian evolution from three spiralian genomes.</title>
        <authorList>
            <person name="Simakov O."/>
            <person name="Marletaz F."/>
            <person name="Cho S.J."/>
            <person name="Edsinger-Gonzales E."/>
            <person name="Havlak P."/>
            <person name="Hellsten U."/>
            <person name="Kuo D.H."/>
            <person name="Larsson T."/>
            <person name="Lv J."/>
            <person name="Arendt D."/>
            <person name="Savage R."/>
            <person name="Osoegawa K."/>
            <person name="de Jong P."/>
            <person name="Grimwood J."/>
            <person name="Chapman J.A."/>
            <person name="Shapiro H."/>
            <person name="Aerts A."/>
            <person name="Otillar R.P."/>
            <person name="Terry A.Y."/>
            <person name="Boore J.L."/>
            <person name="Grigoriev I.V."/>
            <person name="Lindberg D.R."/>
            <person name="Seaver E.C."/>
            <person name="Weisblat D.A."/>
            <person name="Putnam N.H."/>
            <person name="Rokhsar D.S."/>
        </authorList>
    </citation>
    <scope>NUCLEOTIDE SEQUENCE</scope>
    <source>
        <strain evidence="10 12">I ESC-2004</strain>
    </source>
</reference>
<evidence type="ECO:0000313" key="12">
    <source>
        <dbReference type="Proteomes" id="UP000014760"/>
    </source>
</evidence>
<sequence>MWIPVNIVVLLATVADAAQRFNEEPSDAQVTKGQTHIFACSVVDLVGKVQWMKNGFGMGHDRDLPGYNRYSIVGSQAMGEYNLMISNVQLEDDAFYECQIGHTTQVEGIASNRARLDVLIPPDVPVVEGGPQVVVTHGEEYNLTCSARNSKPGPNITWSTTDAQVMLGSFDSSVKNQTKLVDGTSILTITPDKKLDQGRAYKCHAMNVALTNPKWTRVYLQVQYPPDVTMTEYPRVAKEYGQASFKCEAIANPADIVWKWFADGVALGGETSNSLVLKTLSRDLHTKDVVCEATNSVGSSSKTFKLNIEYGPRFVAEPEHAAADVGGSSSMLCRVDGNPSPAVFWRRKDEPSVLSTQEWFNITAVSGRHFGVFTCTASAPGFADISRDVHLMEKRAPRVIAKSEQEARYGETGVLSCLVESVPKPPEIIWQRNGANIDFEGIERYTVRMKDVMGSPQQKKSVIEIISVQDDDFGKYNCSVDNGYGFDAMEITFTKQGEIPSLITIQGNKNCFVAEVLPLPYILAAILVGVLLIIILSVLVFVYHKRRNNPSADSDSELSEDSIAKRKDPLNCEPKVGHSDSFHSNPVDACMQPEHDFHCPNYAIPPPDEYLEQTPDDKYIPNDYDFNDGYGNNGYDYARDIYGTFPRNQNSNNYNNRFPAEDPYGVASFPQNNGSIYGTYRPPNRMPYAASDYGPSGNMASEYGTLPPAPPASDYGIYDQQQYGRVPPPPPSITSRLSTNV</sequence>